<dbReference type="InterPro" id="IPR012939">
    <property type="entry name" value="Glyco_hydro_92"/>
</dbReference>
<dbReference type="Gene3D" id="1.20.1610.10">
    <property type="entry name" value="alpha-1,2-mannosidases domains"/>
    <property type="match status" value="1"/>
</dbReference>
<evidence type="ECO:0000259" key="4">
    <source>
        <dbReference type="Pfam" id="PF17678"/>
    </source>
</evidence>
<dbReference type="FunFam" id="1.20.1050.60:FF:000001">
    <property type="entry name" value="Putative alpha-1,2-mannosidase"/>
    <property type="match status" value="1"/>
</dbReference>
<dbReference type="EMBL" id="JAPDRN010000096">
    <property type="protein sequence ID" value="KAJ9624272.1"/>
    <property type="molecule type" value="Genomic_DNA"/>
</dbReference>
<protein>
    <recommendedName>
        <fullName evidence="6">Alpha-1,2-mannosidase</fullName>
    </recommendedName>
</protein>
<dbReference type="GO" id="GO:0005975">
    <property type="term" value="P:carbohydrate metabolic process"/>
    <property type="evidence" value="ECO:0007669"/>
    <property type="project" value="InterPro"/>
</dbReference>
<feature type="signal peptide" evidence="2">
    <location>
        <begin position="1"/>
        <end position="28"/>
    </location>
</feature>
<dbReference type="Pfam" id="PF04450">
    <property type="entry name" value="BSP"/>
    <property type="match status" value="1"/>
</dbReference>
<dbReference type="InterPro" id="IPR014718">
    <property type="entry name" value="GH-type_carb-bd"/>
</dbReference>
<dbReference type="Gene3D" id="1.20.1050.60">
    <property type="entry name" value="alpha-1,2-mannosidase"/>
    <property type="match status" value="1"/>
</dbReference>
<dbReference type="GO" id="GO:0006516">
    <property type="term" value="P:glycoprotein catabolic process"/>
    <property type="evidence" value="ECO:0007669"/>
    <property type="project" value="TreeGrafter"/>
</dbReference>
<dbReference type="GO" id="GO:0000224">
    <property type="term" value="F:peptide-N4-(N-acetyl-beta-glucosaminyl)asparagine amidase activity"/>
    <property type="evidence" value="ECO:0007669"/>
    <property type="project" value="TreeGrafter"/>
</dbReference>
<dbReference type="PANTHER" id="PTHR12143">
    <property type="entry name" value="PEPTIDE N-GLYCANASE PNGASE -RELATED"/>
    <property type="match status" value="1"/>
</dbReference>
<dbReference type="InterPro" id="IPR008928">
    <property type="entry name" value="6-hairpin_glycosidase_sf"/>
</dbReference>
<dbReference type="Pfam" id="PF17678">
    <property type="entry name" value="Glyco_hydro_92N"/>
    <property type="match status" value="1"/>
</dbReference>
<dbReference type="PROSITE" id="PS51257">
    <property type="entry name" value="PROKAR_LIPOPROTEIN"/>
    <property type="match status" value="1"/>
</dbReference>
<accession>A0AA39CTP9</accession>
<gene>
    <name evidence="5" type="ORF">H2204_010979</name>
</gene>
<evidence type="ECO:0000259" key="3">
    <source>
        <dbReference type="Pfam" id="PF07971"/>
    </source>
</evidence>
<dbReference type="InterPro" id="IPR041371">
    <property type="entry name" value="GH92_N"/>
</dbReference>
<organism evidence="5">
    <name type="scientific">Knufia peltigerae</name>
    <dbReference type="NCBI Taxonomy" id="1002370"/>
    <lineage>
        <taxon>Eukaryota</taxon>
        <taxon>Fungi</taxon>
        <taxon>Dikarya</taxon>
        <taxon>Ascomycota</taxon>
        <taxon>Pezizomycotina</taxon>
        <taxon>Eurotiomycetes</taxon>
        <taxon>Chaetothyriomycetidae</taxon>
        <taxon>Chaetothyriales</taxon>
        <taxon>Trichomeriaceae</taxon>
        <taxon>Knufia</taxon>
    </lineage>
</organism>
<evidence type="ECO:0000256" key="1">
    <source>
        <dbReference type="SAM" id="MobiDB-lite"/>
    </source>
</evidence>
<dbReference type="InterPro" id="IPR050883">
    <property type="entry name" value="PNGase"/>
</dbReference>
<dbReference type="Gene3D" id="2.70.98.10">
    <property type="match status" value="1"/>
</dbReference>
<dbReference type="FunFam" id="3.30.2080.10:FF:000001">
    <property type="entry name" value="Alpha-1,2-mannosidase subfamily"/>
    <property type="match status" value="1"/>
</dbReference>
<name>A0AA39CTP9_9EURO</name>
<evidence type="ECO:0008006" key="6">
    <source>
        <dbReference type="Google" id="ProtNLM"/>
    </source>
</evidence>
<dbReference type="SUPFAM" id="SSF48208">
    <property type="entry name" value="Six-hairpin glycosidases"/>
    <property type="match status" value="1"/>
</dbReference>
<evidence type="ECO:0000313" key="5">
    <source>
        <dbReference type="EMBL" id="KAJ9624272.1"/>
    </source>
</evidence>
<reference evidence="5" key="1">
    <citation type="submission" date="2022-10" db="EMBL/GenBank/DDBJ databases">
        <title>Culturing micro-colonial fungi from biological soil crusts in the Mojave desert and describing Neophaeococcomyces mojavensis, and introducing the new genera and species Taxawa tesnikishii.</title>
        <authorList>
            <person name="Kurbessoian T."/>
            <person name="Stajich J.E."/>
        </authorList>
    </citation>
    <scope>NUCLEOTIDE SEQUENCE</scope>
    <source>
        <strain evidence="5">TK_35</strain>
    </source>
</reference>
<keyword evidence="2" id="KW-0732">Signal</keyword>
<feature type="domain" description="Glycosyl hydrolase family 92 N-terminal" evidence="4">
    <location>
        <begin position="223"/>
        <end position="440"/>
    </location>
</feature>
<dbReference type="InterPro" id="IPR005887">
    <property type="entry name" value="GH92_a_mannosidase_put"/>
</dbReference>
<sequence length="1338" mass="145579">MTLSDPRRALLPLALALACATTATPVLAQGLQTSFEPGEPAPARSAGALSVEVGSGPGAPYAAKRNVGYSGLHALHYSASGGQARRELFKTDLPIDTDTTLSWLVLPEIVGKDTVASTYVSLDLLLDDGSRVSASGARDQHGVALGAQAQGDSKTLYPQQWARKAVRLGDVPALKGRRVIAIELEVASADGAPVSGWIDDVRLDVQTRQAPQRVSDWVLTTRGTQANGTFSRGNNFPATAVPHGFNFWTPVTDAGALNWLYRWNEQNDAKNRPQLQALALSHQPSPWMGDRQTFQVMPSAMRGVPEADRSKRALSFDRAQESARPYRYDVRFDNGIAASIAPTDHAALFRFEFPAGGDANLLFDNVDARGGLTLDAATQTLSGYTDTRSGLSNGATRMYVVASFDKPWRSSGQIGTGRPTGYIKFDAGSERRVTMRIATSLISVEQARHNLALELAAADTLESVAGRAQDAWDARLARFDIGNASDDQKTTLYSSLYRLYLYPNSGHENVGTAAAPEWRYASQASAADDNTDGSATRSFAPVRDGKVFVNNGFWDTFRTTWPAYALFTPDDAGQLVQGFIEQYRAGGWVARWSSPGYADLMVGTSSDVAFADAWLKGIGGFDPEEAYAAALKNATVVPPDRHVGRKGMDRSTFRGYASADVHEGMSWTMEGALNDFGIANMAEALAKRATTPSARERYATEADYFRYRAASYATMFDPAAGFFQGRRPDGSWRLQAKDYDPRVWGHDYTESNGWTFAFTAAHDGEGLAALYGGRDKLAAKLDTFFATPETADAAFAGSYGGTIHEMTEARDVRMGMYAHSNQPAHHIPWMYLYAGQPWKTQQHVREILSRLYVGSEIGQGYPGDEDNGETSAWYVLASLGLYPLRMGAPEYAIGSPAFQHARVELRGGAVLTVNAAQNSRENVYVQSLKINGKPWTKTWVPHDVIAKGATLDFVMGPQPSRWGSGMDDVPRSLTARGQRPQLLHDLLGGGAQATLADGRALPALVDDDATTAVPLGGGATIALSHVGDGVPTMYTLTSGDGAIRGGEWTLEARAGNGRWVTLDQRRSEDFSSARQTRPFRIASPSRYAEYRLRLAAPGRLQLAEIELLSHAQPQTQAFDGQVSRDGVTLYYQDATGALPAPVRKRIIDTFYFAYLRERTDFRPAAPNEVRIMIDPAYNGVAFVGDKDKASTITINPGWLVQHPDDIDLVTHEAMHIVQGYPSYGDKRVPGWLVEGIADYARDRYGMNNAAAGWALPDKLSQGQTVESGYRVTGAFLKWAEAAHPGLVLALDKDLRDGRYAPALWQKHTGKTLPALWTEYAKPRSPAPAPPPARRAKRR</sequence>
<dbReference type="Gene3D" id="3.30.2080.10">
    <property type="entry name" value="GH92 mannosidase domain"/>
    <property type="match status" value="1"/>
</dbReference>
<feature type="domain" description="Glycosyl hydrolase family 92" evidence="3">
    <location>
        <begin position="446"/>
        <end position="957"/>
    </location>
</feature>
<dbReference type="PANTHER" id="PTHR12143:SF43">
    <property type="entry name" value="PUTATIVE-RELATED"/>
    <property type="match status" value="1"/>
</dbReference>
<feature type="region of interest" description="Disordered" evidence="1">
    <location>
        <begin position="1318"/>
        <end position="1338"/>
    </location>
</feature>
<dbReference type="NCBIfam" id="TIGR01180">
    <property type="entry name" value="aman2_put"/>
    <property type="match status" value="1"/>
</dbReference>
<dbReference type="GO" id="GO:0005829">
    <property type="term" value="C:cytosol"/>
    <property type="evidence" value="ECO:0007669"/>
    <property type="project" value="TreeGrafter"/>
</dbReference>
<comment type="caution">
    <text evidence="5">The sequence shown here is derived from an EMBL/GenBank/DDBJ whole genome shotgun (WGS) entry which is preliminary data.</text>
</comment>
<dbReference type="GO" id="GO:0030246">
    <property type="term" value="F:carbohydrate binding"/>
    <property type="evidence" value="ECO:0007669"/>
    <property type="project" value="InterPro"/>
</dbReference>
<proteinExistence type="predicted"/>
<evidence type="ECO:0000256" key="2">
    <source>
        <dbReference type="SAM" id="SignalP"/>
    </source>
</evidence>
<feature type="chain" id="PRO_5041368839" description="Alpha-1,2-mannosidase" evidence="2">
    <location>
        <begin position="29"/>
        <end position="1338"/>
    </location>
</feature>
<dbReference type="InterPro" id="IPR007541">
    <property type="entry name" value="Uncharacterised_BSP"/>
</dbReference>
<dbReference type="Pfam" id="PF07971">
    <property type="entry name" value="Glyco_hydro_92"/>
    <property type="match status" value="1"/>
</dbReference>